<evidence type="ECO:0000256" key="1">
    <source>
        <dbReference type="SAM" id="MobiDB-lite"/>
    </source>
</evidence>
<protein>
    <submittedName>
        <fullName evidence="2">Uncharacterized protein</fullName>
    </submittedName>
</protein>
<reference evidence="2 3" key="1">
    <citation type="submission" date="2024-09" db="EMBL/GenBank/DDBJ databases">
        <title>Chromosome-scale assembly of Riccia fluitans.</title>
        <authorList>
            <person name="Paukszto L."/>
            <person name="Sawicki J."/>
            <person name="Karawczyk K."/>
            <person name="Piernik-Szablinska J."/>
            <person name="Szczecinska M."/>
            <person name="Mazdziarz M."/>
        </authorList>
    </citation>
    <scope>NUCLEOTIDE SEQUENCE [LARGE SCALE GENOMIC DNA]</scope>
    <source>
        <strain evidence="2">Rf_01</strain>
        <tissue evidence="2">Aerial parts of the thallus</tissue>
    </source>
</reference>
<evidence type="ECO:0000313" key="2">
    <source>
        <dbReference type="EMBL" id="KAL2623509.1"/>
    </source>
</evidence>
<dbReference type="InterPro" id="IPR025322">
    <property type="entry name" value="PADRE_dom"/>
</dbReference>
<dbReference type="PANTHER" id="PTHR33052">
    <property type="entry name" value="DUF4228 DOMAIN PROTEIN-RELATED"/>
    <property type="match status" value="1"/>
</dbReference>
<gene>
    <name evidence="2" type="ORF">R1flu_003714</name>
</gene>
<evidence type="ECO:0000313" key="3">
    <source>
        <dbReference type="Proteomes" id="UP001605036"/>
    </source>
</evidence>
<dbReference type="EMBL" id="JBHFFA010000006">
    <property type="protein sequence ID" value="KAL2623509.1"/>
    <property type="molecule type" value="Genomic_DNA"/>
</dbReference>
<sequence length="272" mass="30658">MGNSPLTLCIHQVWEKQTVQVVHPDGQVIYMQQPTTVANLLEAHPFHFVCHGSPPLLEQRLPADTKLEAGEIYYLIPIPKPYFPAQPNFQCRNSRPRRRKSIPALTEPIGFRNPSSLPAHDRASTASNFTDYTQLSIKPQGCLIKFFVFRQNVTSASVSPEESFKVHNNECYASKPPARKYKKSDSYRGVRGRRPVISWTPHLESISETKAFSDYSKKNSISNFSLSLFSTISSIKMSAPVAPAMRMSPPRTPPSSIDSERDCQKQKLMYSA</sequence>
<dbReference type="AlphaFoldDB" id="A0ABD1YDE7"/>
<comment type="caution">
    <text evidence="2">The sequence shown here is derived from an EMBL/GenBank/DDBJ whole genome shotgun (WGS) entry which is preliminary data.</text>
</comment>
<name>A0ABD1YDE7_9MARC</name>
<organism evidence="2 3">
    <name type="scientific">Riccia fluitans</name>
    <dbReference type="NCBI Taxonomy" id="41844"/>
    <lineage>
        <taxon>Eukaryota</taxon>
        <taxon>Viridiplantae</taxon>
        <taxon>Streptophyta</taxon>
        <taxon>Embryophyta</taxon>
        <taxon>Marchantiophyta</taxon>
        <taxon>Marchantiopsida</taxon>
        <taxon>Marchantiidae</taxon>
        <taxon>Marchantiales</taxon>
        <taxon>Ricciaceae</taxon>
        <taxon>Riccia</taxon>
    </lineage>
</organism>
<keyword evidence="3" id="KW-1185">Reference proteome</keyword>
<dbReference type="Proteomes" id="UP001605036">
    <property type="component" value="Unassembled WGS sequence"/>
</dbReference>
<accession>A0ABD1YDE7</accession>
<proteinExistence type="predicted"/>
<dbReference type="Pfam" id="PF14009">
    <property type="entry name" value="PADRE"/>
    <property type="match status" value="1"/>
</dbReference>
<feature type="region of interest" description="Disordered" evidence="1">
    <location>
        <begin position="243"/>
        <end position="272"/>
    </location>
</feature>